<evidence type="ECO:0000313" key="4">
    <source>
        <dbReference type="EMBL" id="GAA4393341.1"/>
    </source>
</evidence>
<dbReference type="Gene3D" id="1.10.10.60">
    <property type="entry name" value="Homeodomain-like"/>
    <property type="match status" value="1"/>
</dbReference>
<dbReference type="Gene3D" id="1.10.357.10">
    <property type="entry name" value="Tetracycline Repressor, domain 2"/>
    <property type="match status" value="1"/>
</dbReference>
<comment type="caution">
    <text evidence="4">The sequence shown here is derived from an EMBL/GenBank/DDBJ whole genome shotgun (WGS) entry which is preliminary data.</text>
</comment>
<keyword evidence="1 2" id="KW-0238">DNA-binding</keyword>
<dbReference type="PANTHER" id="PTHR30055">
    <property type="entry name" value="HTH-TYPE TRANSCRIPTIONAL REGULATOR RUTR"/>
    <property type="match status" value="1"/>
</dbReference>
<dbReference type="Proteomes" id="UP001500635">
    <property type="component" value="Unassembled WGS sequence"/>
</dbReference>
<dbReference type="Pfam" id="PF17932">
    <property type="entry name" value="TetR_C_24"/>
    <property type="match status" value="1"/>
</dbReference>
<dbReference type="SUPFAM" id="SSF46689">
    <property type="entry name" value="Homeodomain-like"/>
    <property type="match status" value="1"/>
</dbReference>
<protein>
    <submittedName>
        <fullName evidence="4">TetR/AcrR family transcriptional regulator</fullName>
    </submittedName>
</protein>
<evidence type="ECO:0000313" key="5">
    <source>
        <dbReference type="Proteomes" id="UP001500635"/>
    </source>
</evidence>
<gene>
    <name evidence="4" type="ORF">GCM10023147_23990</name>
</gene>
<evidence type="ECO:0000256" key="1">
    <source>
        <dbReference type="ARBA" id="ARBA00023125"/>
    </source>
</evidence>
<dbReference type="InterPro" id="IPR050109">
    <property type="entry name" value="HTH-type_TetR-like_transc_reg"/>
</dbReference>
<dbReference type="PROSITE" id="PS50977">
    <property type="entry name" value="HTH_TETR_2"/>
    <property type="match status" value="1"/>
</dbReference>
<organism evidence="4 5">
    <name type="scientific">Tsukamurella soli</name>
    <dbReference type="NCBI Taxonomy" id="644556"/>
    <lineage>
        <taxon>Bacteria</taxon>
        <taxon>Bacillati</taxon>
        <taxon>Actinomycetota</taxon>
        <taxon>Actinomycetes</taxon>
        <taxon>Mycobacteriales</taxon>
        <taxon>Tsukamurellaceae</taxon>
        <taxon>Tsukamurella</taxon>
    </lineage>
</organism>
<dbReference type="Pfam" id="PF00440">
    <property type="entry name" value="TetR_N"/>
    <property type="match status" value="1"/>
</dbReference>
<keyword evidence="5" id="KW-1185">Reference proteome</keyword>
<dbReference type="InterPro" id="IPR009057">
    <property type="entry name" value="Homeodomain-like_sf"/>
</dbReference>
<name>A0ABP8JMM7_9ACTN</name>
<dbReference type="InterPro" id="IPR036271">
    <property type="entry name" value="Tet_transcr_reg_TetR-rel_C_sf"/>
</dbReference>
<evidence type="ECO:0000256" key="2">
    <source>
        <dbReference type="PROSITE-ProRule" id="PRU00335"/>
    </source>
</evidence>
<reference evidence="5" key="1">
    <citation type="journal article" date="2019" name="Int. J. Syst. Evol. Microbiol.">
        <title>The Global Catalogue of Microorganisms (GCM) 10K type strain sequencing project: providing services to taxonomists for standard genome sequencing and annotation.</title>
        <authorList>
            <consortium name="The Broad Institute Genomics Platform"/>
            <consortium name="The Broad Institute Genome Sequencing Center for Infectious Disease"/>
            <person name="Wu L."/>
            <person name="Ma J."/>
        </authorList>
    </citation>
    <scope>NUCLEOTIDE SEQUENCE [LARGE SCALE GENOMIC DNA]</scope>
    <source>
        <strain evidence="5">JCM 17688</strain>
    </source>
</reference>
<dbReference type="SUPFAM" id="SSF48498">
    <property type="entry name" value="Tetracyclin repressor-like, C-terminal domain"/>
    <property type="match status" value="1"/>
</dbReference>
<feature type="domain" description="HTH tetR-type" evidence="3">
    <location>
        <begin position="1"/>
        <end position="47"/>
    </location>
</feature>
<dbReference type="InterPro" id="IPR001647">
    <property type="entry name" value="HTH_TetR"/>
</dbReference>
<accession>A0ABP8JMM7</accession>
<dbReference type="InterPro" id="IPR041490">
    <property type="entry name" value="KstR2_TetR_C"/>
</dbReference>
<sequence length="180" mass="19909">MRENGYHGTTVRRIVARAGLTMPALYYHYGNKEGVLVALLDLGMDDLLGHLRDGLAQAGHDPADRLRAFVFAVTGHVTRRQDLAILHREYRFLSDGARAGYVARRDEVDAMLVDIIEDGVVDGRFTVRDTRFGARVILGMVQGATDWYRPDGPDTPETIADRFVEAALRVLGAEGGGREQ</sequence>
<evidence type="ECO:0000259" key="3">
    <source>
        <dbReference type="PROSITE" id="PS50977"/>
    </source>
</evidence>
<feature type="DNA-binding region" description="H-T-H motif" evidence="2">
    <location>
        <begin position="10"/>
        <end position="29"/>
    </location>
</feature>
<dbReference type="EMBL" id="BAABFR010000032">
    <property type="protein sequence ID" value="GAA4393341.1"/>
    <property type="molecule type" value="Genomic_DNA"/>
</dbReference>
<dbReference type="PANTHER" id="PTHR30055:SF237">
    <property type="entry name" value="TRANSCRIPTIONAL REPRESSOR MCE3R"/>
    <property type="match status" value="1"/>
</dbReference>
<proteinExistence type="predicted"/>